<feature type="region of interest" description="Disordered" evidence="1">
    <location>
        <begin position="22"/>
        <end position="63"/>
    </location>
</feature>
<dbReference type="AlphaFoldDB" id="A0A9D4V5Q0"/>
<protein>
    <submittedName>
        <fullName evidence="2">Uncharacterized protein</fullName>
    </submittedName>
</protein>
<feature type="compositionally biased region" description="Polar residues" evidence="1">
    <location>
        <begin position="51"/>
        <end position="63"/>
    </location>
</feature>
<organism evidence="2 3">
    <name type="scientific">Adiantum capillus-veneris</name>
    <name type="common">Maidenhair fern</name>
    <dbReference type="NCBI Taxonomy" id="13818"/>
    <lineage>
        <taxon>Eukaryota</taxon>
        <taxon>Viridiplantae</taxon>
        <taxon>Streptophyta</taxon>
        <taxon>Embryophyta</taxon>
        <taxon>Tracheophyta</taxon>
        <taxon>Polypodiopsida</taxon>
        <taxon>Polypodiidae</taxon>
        <taxon>Polypodiales</taxon>
        <taxon>Pteridineae</taxon>
        <taxon>Pteridaceae</taxon>
        <taxon>Vittarioideae</taxon>
        <taxon>Adiantum</taxon>
    </lineage>
</organism>
<feature type="compositionally biased region" description="Polar residues" evidence="1">
    <location>
        <begin position="22"/>
        <end position="35"/>
    </location>
</feature>
<dbReference type="Proteomes" id="UP000886520">
    <property type="component" value="Chromosome 5"/>
</dbReference>
<accession>A0A9D4V5Q0</accession>
<sequence length="63" mass="6913">MSKYLKDDNPARAVAKICWQFQRLSSSNGSEQPDMNKSVKGENPSRAVAQRLSSSKETGNGPE</sequence>
<evidence type="ECO:0000313" key="2">
    <source>
        <dbReference type="EMBL" id="KAI5079806.1"/>
    </source>
</evidence>
<comment type="caution">
    <text evidence="2">The sequence shown here is derived from an EMBL/GenBank/DDBJ whole genome shotgun (WGS) entry which is preliminary data.</text>
</comment>
<reference evidence="2 3" key="1">
    <citation type="submission" date="2021-01" db="EMBL/GenBank/DDBJ databases">
        <title>Adiantum capillus-veneris genome.</title>
        <authorList>
            <person name="Fang Y."/>
            <person name="Liao Q."/>
        </authorList>
    </citation>
    <scope>NUCLEOTIDE SEQUENCE [LARGE SCALE GENOMIC DNA]</scope>
    <source>
        <strain evidence="2">H3</strain>
        <tissue evidence="2">Leaf</tissue>
    </source>
</reference>
<evidence type="ECO:0000313" key="3">
    <source>
        <dbReference type="Proteomes" id="UP000886520"/>
    </source>
</evidence>
<proteinExistence type="predicted"/>
<keyword evidence="3" id="KW-1185">Reference proteome</keyword>
<gene>
    <name evidence="2" type="ORF">GOP47_0005285</name>
</gene>
<name>A0A9D4V5Q0_ADICA</name>
<evidence type="ECO:0000256" key="1">
    <source>
        <dbReference type="SAM" id="MobiDB-lite"/>
    </source>
</evidence>
<dbReference type="EMBL" id="JABFUD020000005">
    <property type="protein sequence ID" value="KAI5079806.1"/>
    <property type="molecule type" value="Genomic_DNA"/>
</dbReference>